<evidence type="ECO:0000313" key="8">
    <source>
        <dbReference type="EMBL" id="ULN51718.1"/>
    </source>
</evidence>
<dbReference type="InterPro" id="IPR002676">
    <property type="entry name" value="RimM_N"/>
</dbReference>
<sequence length="174" mass="18470">MEVVVGRVVKAHGVTGELVVEVRTDDPAGRFAVGRRLQAGHPRGGAARRDVVVEAVREHGARLLVRLGGVDDRDAAEALRGSLLLIDTAALPPIDDPDEYYDHQLIGLRVRTLAGVEVGTVTDVLHTAAGEVLTVRTGDERAEVLVPFVAAIVTGVRLEEGVLDIDPPDGLLDL</sequence>
<dbReference type="PANTHER" id="PTHR33692">
    <property type="entry name" value="RIBOSOME MATURATION FACTOR RIMM"/>
    <property type="match status" value="1"/>
</dbReference>
<dbReference type="NCBIfam" id="TIGR02273">
    <property type="entry name" value="16S_RimM"/>
    <property type="match status" value="1"/>
</dbReference>
<comment type="domain">
    <text evidence="5">The PRC barrel domain binds ribosomal protein uS19.</text>
</comment>
<evidence type="ECO:0000256" key="5">
    <source>
        <dbReference type="HAMAP-Rule" id="MF_00014"/>
    </source>
</evidence>
<comment type="subcellular location">
    <subcellularLocation>
        <location evidence="5">Cytoplasm</location>
    </subcellularLocation>
</comment>
<accession>A0ABY3TYL5</accession>
<evidence type="ECO:0000259" key="7">
    <source>
        <dbReference type="Pfam" id="PF24986"/>
    </source>
</evidence>
<dbReference type="SUPFAM" id="SSF50346">
    <property type="entry name" value="PRC-barrel domain"/>
    <property type="match status" value="1"/>
</dbReference>
<dbReference type="Gene3D" id="2.40.30.60">
    <property type="entry name" value="RimM"/>
    <property type="match status" value="1"/>
</dbReference>
<dbReference type="Pfam" id="PF01782">
    <property type="entry name" value="RimM"/>
    <property type="match status" value="1"/>
</dbReference>
<dbReference type="PANTHER" id="PTHR33692:SF1">
    <property type="entry name" value="RIBOSOME MATURATION FACTOR RIMM"/>
    <property type="match status" value="1"/>
</dbReference>
<dbReference type="SUPFAM" id="SSF50447">
    <property type="entry name" value="Translation proteins"/>
    <property type="match status" value="1"/>
</dbReference>
<gene>
    <name evidence="5 8" type="primary">rimM</name>
    <name evidence="8" type="ORF">MIU77_12520</name>
</gene>
<keyword evidence="9" id="KW-1185">Reference proteome</keyword>
<dbReference type="Gene3D" id="2.30.30.240">
    <property type="entry name" value="PRC-barrel domain"/>
    <property type="match status" value="1"/>
</dbReference>
<comment type="function">
    <text evidence="5">An accessory protein needed during the final step in the assembly of 30S ribosomal subunit, possibly for assembly of the head region. Essential for efficient processing of 16S rRNA. May be needed both before and after RbfA during the maturation of 16S rRNA. It has affinity for free ribosomal 30S subunits but not for 70S ribosomes.</text>
</comment>
<dbReference type="InterPro" id="IPR056792">
    <property type="entry name" value="PRC_RimM"/>
</dbReference>
<evidence type="ECO:0000256" key="1">
    <source>
        <dbReference type="ARBA" id="ARBA00022490"/>
    </source>
</evidence>
<dbReference type="Proteomes" id="UP001055200">
    <property type="component" value="Chromosome"/>
</dbReference>
<dbReference type="RefSeq" id="WP_240170000.1">
    <property type="nucleotide sequence ID" value="NZ_CP092365.1"/>
</dbReference>
<evidence type="ECO:0000256" key="2">
    <source>
        <dbReference type="ARBA" id="ARBA00022517"/>
    </source>
</evidence>
<keyword evidence="1 5" id="KW-0963">Cytoplasm</keyword>
<reference evidence="8" key="1">
    <citation type="submission" date="2022-08" db="EMBL/GenBank/DDBJ databases">
        <title>Complete genome sequence of 14 non-tuberculosis mycobacteria type-strains.</title>
        <authorList>
            <person name="Igarashi Y."/>
            <person name="Osugi A."/>
            <person name="Mitarai S."/>
        </authorList>
    </citation>
    <scope>NUCLEOTIDE SEQUENCE</scope>
    <source>
        <strain evidence="8">DSM 45575</strain>
    </source>
</reference>
<evidence type="ECO:0000259" key="6">
    <source>
        <dbReference type="Pfam" id="PF01782"/>
    </source>
</evidence>
<dbReference type="InterPro" id="IPR036976">
    <property type="entry name" value="RimM_N_sf"/>
</dbReference>
<comment type="subunit">
    <text evidence="5">Binds ribosomal protein uS19.</text>
</comment>
<evidence type="ECO:0000256" key="4">
    <source>
        <dbReference type="ARBA" id="ARBA00023186"/>
    </source>
</evidence>
<name>A0ABY3TYL5_9MYCO</name>
<keyword evidence="2 5" id="KW-0690">Ribosome biogenesis</keyword>
<dbReference type="InterPro" id="IPR009000">
    <property type="entry name" value="Transl_B-barrel_sf"/>
</dbReference>
<evidence type="ECO:0000256" key="3">
    <source>
        <dbReference type="ARBA" id="ARBA00022552"/>
    </source>
</evidence>
<evidence type="ECO:0000313" key="9">
    <source>
        <dbReference type="Proteomes" id="UP001055200"/>
    </source>
</evidence>
<dbReference type="HAMAP" id="MF_00014">
    <property type="entry name" value="Ribosome_mat_RimM"/>
    <property type="match status" value="1"/>
</dbReference>
<dbReference type="EMBL" id="CP092365">
    <property type="protein sequence ID" value="ULN51718.1"/>
    <property type="molecule type" value="Genomic_DNA"/>
</dbReference>
<proteinExistence type="inferred from homology"/>
<comment type="similarity">
    <text evidence="5">Belongs to the RimM family.</text>
</comment>
<keyword evidence="3 5" id="KW-0698">rRNA processing</keyword>
<protein>
    <recommendedName>
        <fullName evidence="5">Ribosome maturation factor RimM</fullName>
    </recommendedName>
</protein>
<organism evidence="8 9">
    <name type="scientific">Mycolicibacillus parakoreensis</name>
    <dbReference type="NCBI Taxonomy" id="1069221"/>
    <lineage>
        <taxon>Bacteria</taxon>
        <taxon>Bacillati</taxon>
        <taxon>Actinomycetota</taxon>
        <taxon>Actinomycetes</taxon>
        <taxon>Mycobacteriales</taxon>
        <taxon>Mycobacteriaceae</taxon>
        <taxon>Mycolicibacillus</taxon>
    </lineage>
</organism>
<feature type="domain" description="RimM N-terminal" evidence="6">
    <location>
        <begin position="4"/>
        <end position="88"/>
    </location>
</feature>
<dbReference type="InterPro" id="IPR011961">
    <property type="entry name" value="RimM"/>
</dbReference>
<dbReference type="Pfam" id="PF24986">
    <property type="entry name" value="PRC_RimM"/>
    <property type="match status" value="1"/>
</dbReference>
<feature type="domain" description="Ribosome maturation factor RimM PRC barrel" evidence="7">
    <location>
        <begin position="103"/>
        <end position="171"/>
    </location>
</feature>
<keyword evidence="4 5" id="KW-0143">Chaperone</keyword>
<dbReference type="InterPro" id="IPR011033">
    <property type="entry name" value="PRC_barrel-like_sf"/>
</dbReference>